<dbReference type="EMBL" id="JAHCVK010000010">
    <property type="protein sequence ID" value="MBT0654442.1"/>
    <property type="molecule type" value="Genomic_DNA"/>
</dbReference>
<comment type="caution">
    <text evidence="2">The sequence shown here is derived from an EMBL/GenBank/DDBJ whole genome shotgun (WGS) entry which is preliminary data.</text>
</comment>
<name>A0ABS5SGF5_9BACT</name>
<keyword evidence="3" id="KW-1185">Reference proteome</keyword>
<feature type="compositionally biased region" description="Pro residues" evidence="1">
    <location>
        <begin position="95"/>
        <end position="116"/>
    </location>
</feature>
<dbReference type="PROSITE" id="PS51257">
    <property type="entry name" value="PROKAR_LIPOPROTEIN"/>
    <property type="match status" value="1"/>
</dbReference>
<evidence type="ECO:0000256" key="1">
    <source>
        <dbReference type="SAM" id="MobiDB-lite"/>
    </source>
</evidence>
<evidence type="ECO:0000313" key="2">
    <source>
        <dbReference type="EMBL" id="MBT0654442.1"/>
    </source>
</evidence>
<feature type="region of interest" description="Disordered" evidence="1">
    <location>
        <begin position="94"/>
        <end position="121"/>
    </location>
</feature>
<gene>
    <name evidence="2" type="ORF">KI810_15425</name>
</gene>
<reference evidence="2 3" key="1">
    <citation type="submission" date="2021-05" db="EMBL/GenBank/DDBJ databases">
        <title>The draft genome of Geobacter luticola JCM 17780.</title>
        <authorList>
            <person name="Xu Z."/>
            <person name="Masuda Y."/>
            <person name="Itoh H."/>
            <person name="Senoo K."/>
        </authorList>
    </citation>
    <scope>NUCLEOTIDE SEQUENCE [LARGE SCALE GENOMIC DNA]</scope>
    <source>
        <strain evidence="2 3">JCM 17780</strain>
    </source>
</reference>
<dbReference type="RefSeq" id="WP_214176448.1">
    <property type="nucleotide sequence ID" value="NZ_JAHCVK010000010.1"/>
</dbReference>
<protein>
    <recommendedName>
        <fullName evidence="4">Type II secretion system protein PulP</fullName>
    </recommendedName>
</protein>
<organism evidence="2 3">
    <name type="scientific">Geomobilimonas luticola</name>
    <dbReference type="NCBI Taxonomy" id="1114878"/>
    <lineage>
        <taxon>Bacteria</taxon>
        <taxon>Pseudomonadati</taxon>
        <taxon>Thermodesulfobacteriota</taxon>
        <taxon>Desulfuromonadia</taxon>
        <taxon>Geobacterales</taxon>
        <taxon>Geobacteraceae</taxon>
        <taxon>Geomobilimonas</taxon>
    </lineage>
</organism>
<sequence>MNRQKLALAILLGVFACSLIFSYFRMPRQRTVEKLTYTQGLRAEAKRPAGAAKQDDTKLHLEMLDREQTRFSGFRRNIFKPLFREEVNVPAGLPSRPPVIPLPPPPPPQPAPPPQAEEPSPLQQDMARFTFLGFMKKDALKIIFLAKDKDIFLVKKGDKLAGRYEVTNITDEALTIQVEGDGGEIIIPLTENRALAAPRK</sequence>
<dbReference type="Proteomes" id="UP000756860">
    <property type="component" value="Unassembled WGS sequence"/>
</dbReference>
<accession>A0ABS5SGF5</accession>
<evidence type="ECO:0000313" key="3">
    <source>
        <dbReference type="Proteomes" id="UP000756860"/>
    </source>
</evidence>
<evidence type="ECO:0008006" key="4">
    <source>
        <dbReference type="Google" id="ProtNLM"/>
    </source>
</evidence>
<proteinExistence type="predicted"/>